<dbReference type="Proteomes" id="UP000623967">
    <property type="component" value="Unassembled WGS sequence"/>
</dbReference>
<sequence>MEDSFFFRTSEYNSLDDKVEHRNSTFIHSKAKILLFQKLDEELHSCITELKNLLKIYKNYLVKFHVLIQSRETWLAQKNIILP</sequence>
<organism evidence="1 2">
    <name type="scientific">Neobacillus paridis</name>
    <dbReference type="NCBI Taxonomy" id="2803862"/>
    <lineage>
        <taxon>Bacteria</taxon>
        <taxon>Bacillati</taxon>
        <taxon>Bacillota</taxon>
        <taxon>Bacilli</taxon>
        <taxon>Bacillales</taxon>
        <taxon>Bacillaceae</taxon>
        <taxon>Neobacillus</taxon>
    </lineage>
</organism>
<protein>
    <submittedName>
        <fullName evidence="1">Uncharacterized protein</fullName>
    </submittedName>
</protein>
<accession>A0ABS1TR92</accession>
<keyword evidence="2" id="KW-1185">Reference proteome</keyword>
<dbReference type="RefSeq" id="WP_202655054.1">
    <property type="nucleotide sequence ID" value="NZ_JAESWB010000247.1"/>
</dbReference>
<dbReference type="EMBL" id="JAESWB010000247">
    <property type="protein sequence ID" value="MBL4953787.1"/>
    <property type="molecule type" value="Genomic_DNA"/>
</dbReference>
<comment type="caution">
    <text evidence="1">The sequence shown here is derived from an EMBL/GenBank/DDBJ whole genome shotgun (WGS) entry which is preliminary data.</text>
</comment>
<proteinExistence type="predicted"/>
<evidence type="ECO:0000313" key="2">
    <source>
        <dbReference type="Proteomes" id="UP000623967"/>
    </source>
</evidence>
<reference evidence="1 2" key="1">
    <citation type="submission" date="2021-01" db="EMBL/GenBank/DDBJ databases">
        <title>Genome public.</title>
        <authorList>
            <person name="Liu C."/>
            <person name="Sun Q."/>
        </authorList>
    </citation>
    <scope>NUCLEOTIDE SEQUENCE [LARGE SCALE GENOMIC DNA]</scope>
    <source>
        <strain evidence="1 2">YIM B02564</strain>
    </source>
</reference>
<name>A0ABS1TR92_9BACI</name>
<evidence type="ECO:0000313" key="1">
    <source>
        <dbReference type="EMBL" id="MBL4953787.1"/>
    </source>
</evidence>
<gene>
    <name evidence="1" type="ORF">JK635_16510</name>
</gene>